<dbReference type="Pfam" id="PF01351">
    <property type="entry name" value="RNase_HII"/>
    <property type="match status" value="1"/>
</dbReference>
<keyword evidence="7 9" id="KW-0378">Hydrolase</keyword>
<dbReference type="STRING" id="34508.A0A4V6I7N2"/>
<accession>A0A4V6I7N2</accession>
<dbReference type="InterPro" id="IPR023160">
    <property type="entry name" value="RNase_HII_hlx-loop-hlx_cap_dom"/>
</dbReference>
<dbReference type="InterPro" id="IPR001352">
    <property type="entry name" value="RNase_HII/HIII"/>
</dbReference>
<evidence type="ECO:0000313" key="13">
    <source>
        <dbReference type="Proteomes" id="UP000298663"/>
    </source>
</evidence>
<dbReference type="GO" id="GO:0004523">
    <property type="term" value="F:RNA-DNA hybrid ribonuclease activity"/>
    <property type="evidence" value="ECO:0007669"/>
    <property type="project" value="UniProtKB-UniRule"/>
</dbReference>
<comment type="caution">
    <text evidence="12">The sequence shown here is derived from an EMBL/GenBank/DDBJ whole genome shotgun (WGS) entry which is preliminary data.</text>
</comment>
<organism evidence="12 13">
    <name type="scientific">Steinernema carpocapsae</name>
    <name type="common">Entomopathogenic nematode</name>
    <dbReference type="NCBI Taxonomy" id="34508"/>
    <lineage>
        <taxon>Eukaryota</taxon>
        <taxon>Metazoa</taxon>
        <taxon>Ecdysozoa</taxon>
        <taxon>Nematoda</taxon>
        <taxon>Chromadorea</taxon>
        <taxon>Rhabditida</taxon>
        <taxon>Tylenchina</taxon>
        <taxon>Panagrolaimomorpha</taxon>
        <taxon>Strongyloidoidea</taxon>
        <taxon>Steinernematidae</taxon>
        <taxon>Steinernema</taxon>
    </lineage>
</organism>
<dbReference type="InterPro" id="IPR024567">
    <property type="entry name" value="RNase_HII/HIII_dom"/>
</dbReference>
<dbReference type="Gene3D" id="1.10.10.460">
    <property type="entry name" value="Ribonuclease hii. Domain 2"/>
    <property type="match status" value="1"/>
</dbReference>
<keyword evidence="6 9" id="KW-0255">Endonuclease</keyword>
<feature type="binding site" evidence="9">
    <location>
        <position position="31"/>
    </location>
    <ligand>
        <name>a divalent metal cation</name>
        <dbReference type="ChEBI" id="CHEBI:60240"/>
    </ligand>
</feature>
<dbReference type="GO" id="GO:0032299">
    <property type="term" value="C:ribonuclease H2 complex"/>
    <property type="evidence" value="ECO:0007669"/>
    <property type="project" value="UniProtKB-ARBA"/>
</dbReference>
<evidence type="ECO:0000256" key="4">
    <source>
        <dbReference type="ARBA" id="ARBA00022722"/>
    </source>
</evidence>
<dbReference type="EMBL" id="AZBU02000001">
    <property type="protein sequence ID" value="TMS34913.1"/>
    <property type="molecule type" value="Genomic_DNA"/>
</dbReference>
<evidence type="ECO:0000256" key="2">
    <source>
        <dbReference type="ARBA" id="ARBA00001946"/>
    </source>
</evidence>
<dbReference type="OrthoDB" id="7462577at2759"/>
<feature type="domain" description="RNase H type-2" evidence="11">
    <location>
        <begin position="25"/>
        <end position="253"/>
    </location>
</feature>
<dbReference type="GO" id="GO:0003723">
    <property type="term" value="F:RNA binding"/>
    <property type="evidence" value="ECO:0007669"/>
    <property type="project" value="UniProtKB-UniRule"/>
</dbReference>
<evidence type="ECO:0000256" key="9">
    <source>
        <dbReference type="PROSITE-ProRule" id="PRU01319"/>
    </source>
</evidence>
<evidence type="ECO:0000256" key="6">
    <source>
        <dbReference type="ARBA" id="ARBA00022759"/>
    </source>
</evidence>
<dbReference type="NCBIfam" id="TIGR00729">
    <property type="entry name" value="ribonuclease HII"/>
    <property type="match status" value="1"/>
</dbReference>
<dbReference type="EMBL" id="CM016762">
    <property type="protein sequence ID" value="TMS34913.1"/>
    <property type="molecule type" value="Genomic_DNA"/>
</dbReference>
<dbReference type="PANTHER" id="PTHR10954:SF7">
    <property type="entry name" value="RIBONUCLEASE H2 SUBUNIT A"/>
    <property type="match status" value="1"/>
</dbReference>
<reference evidence="12 13" key="1">
    <citation type="journal article" date="2015" name="Genome Biol.">
        <title>Comparative genomics of Steinernema reveals deeply conserved gene regulatory networks.</title>
        <authorList>
            <person name="Dillman A.R."/>
            <person name="Macchietto M."/>
            <person name="Porter C.F."/>
            <person name="Rogers A."/>
            <person name="Williams B."/>
            <person name="Antoshechkin I."/>
            <person name="Lee M.M."/>
            <person name="Goodwin Z."/>
            <person name="Lu X."/>
            <person name="Lewis E.E."/>
            <person name="Goodrich-Blair H."/>
            <person name="Stock S.P."/>
            <person name="Adams B.J."/>
            <person name="Sternberg P.W."/>
            <person name="Mortazavi A."/>
        </authorList>
    </citation>
    <scope>NUCLEOTIDE SEQUENCE [LARGE SCALE GENOMIC DNA]</scope>
    <source>
        <strain evidence="12 13">ALL</strain>
    </source>
</reference>
<dbReference type="PROSITE" id="PS51975">
    <property type="entry name" value="RNASE_H_2"/>
    <property type="match status" value="1"/>
</dbReference>
<evidence type="ECO:0000256" key="3">
    <source>
        <dbReference type="ARBA" id="ARBA00007058"/>
    </source>
</evidence>
<sequence>MPEASFVECPTECSSNFADFADGQPCVLGIDEAGRGPVLGPMVYACALSPLKNADDLKAIGVDDSKALTEERRAEIFDLMNNDDPIRKFVAYATRTLSARMISAGMLRRMKSSLNELSHNSAIKLIQKALDMNVNIIEIYVDTVGPKATYQNKLQQKFPGIEIVVSEKADSKYPIVSAASIAAKVTRDKVLSEWTFEEGNVVKVPEEGYGSGYPGDPNTKKFLANSIDPVFGYSNLVRFSWKTTDVALEKAAAKCEWEDISKVTSVKSFFSASSRASEASHSRSTYYREREMSGVHSIDSF</sequence>
<dbReference type="GO" id="GO:0006298">
    <property type="term" value="P:mismatch repair"/>
    <property type="evidence" value="ECO:0007669"/>
    <property type="project" value="TreeGrafter"/>
</dbReference>
<evidence type="ECO:0000259" key="11">
    <source>
        <dbReference type="PROSITE" id="PS51975"/>
    </source>
</evidence>
<keyword evidence="4 9" id="KW-0540">Nuclease</keyword>
<dbReference type="FunFam" id="3.30.420.10:FF:000016">
    <property type="entry name" value="Ribonuclease"/>
    <property type="match status" value="1"/>
</dbReference>
<dbReference type="InterPro" id="IPR004649">
    <property type="entry name" value="RNase_H2_suA"/>
</dbReference>
<evidence type="ECO:0000256" key="10">
    <source>
        <dbReference type="RuleBase" id="RU003515"/>
    </source>
</evidence>
<comment type="cofactor">
    <cofactor evidence="2">
        <name>Mg(2+)</name>
        <dbReference type="ChEBI" id="CHEBI:18420"/>
    </cofactor>
</comment>
<feature type="binding site" evidence="9">
    <location>
        <position position="32"/>
    </location>
    <ligand>
        <name>a divalent metal cation</name>
        <dbReference type="ChEBI" id="CHEBI:60240"/>
    </ligand>
</feature>
<dbReference type="SUPFAM" id="SSF53098">
    <property type="entry name" value="Ribonuclease H-like"/>
    <property type="match status" value="1"/>
</dbReference>
<dbReference type="CDD" id="cd07181">
    <property type="entry name" value="RNase_HII_eukaryota_like"/>
    <property type="match status" value="1"/>
</dbReference>
<comment type="catalytic activity">
    <reaction evidence="1 9 10">
        <text>Endonucleolytic cleavage to 5'-phosphomonoester.</text>
        <dbReference type="EC" id="3.1.26.4"/>
    </reaction>
</comment>
<evidence type="ECO:0000256" key="5">
    <source>
        <dbReference type="ARBA" id="ARBA00022723"/>
    </source>
</evidence>
<dbReference type="InterPro" id="IPR036397">
    <property type="entry name" value="RNaseH_sf"/>
</dbReference>
<dbReference type="InterPro" id="IPR012337">
    <property type="entry name" value="RNaseH-like_sf"/>
</dbReference>
<dbReference type="EC" id="3.1.26.4" evidence="10"/>
<evidence type="ECO:0000256" key="1">
    <source>
        <dbReference type="ARBA" id="ARBA00000077"/>
    </source>
</evidence>
<dbReference type="FunFam" id="1.10.10.460:FF:000001">
    <property type="entry name" value="Ribonuclease"/>
    <property type="match status" value="1"/>
</dbReference>
<comment type="similarity">
    <text evidence="3">Belongs to the RNase HII family. Eukaryotic subfamily.</text>
</comment>
<feature type="binding site" evidence="9">
    <location>
        <position position="142"/>
    </location>
    <ligand>
        <name>a divalent metal cation</name>
        <dbReference type="ChEBI" id="CHEBI:60240"/>
    </ligand>
</feature>
<evidence type="ECO:0000256" key="8">
    <source>
        <dbReference type="ARBA" id="ARBA00024981"/>
    </source>
</evidence>
<dbReference type="AlphaFoldDB" id="A0A4V6I7N2"/>
<reference evidence="12 13" key="2">
    <citation type="journal article" date="2019" name="G3 (Bethesda)">
        <title>Hybrid Assembly of the Genome of the Entomopathogenic Nematode Steinernema carpocapsae Identifies the X-Chromosome.</title>
        <authorList>
            <person name="Serra L."/>
            <person name="Macchietto M."/>
            <person name="Macias-Munoz A."/>
            <person name="McGill C.J."/>
            <person name="Rodriguez I.M."/>
            <person name="Rodriguez B."/>
            <person name="Murad R."/>
            <person name="Mortazavi A."/>
        </authorList>
    </citation>
    <scope>NUCLEOTIDE SEQUENCE [LARGE SCALE GENOMIC DNA]</scope>
    <source>
        <strain evidence="12 13">ALL</strain>
    </source>
</reference>
<comment type="cofactor">
    <cofactor evidence="9">
        <name>Mn(2+)</name>
        <dbReference type="ChEBI" id="CHEBI:29035"/>
    </cofactor>
    <cofactor evidence="9">
        <name>Mg(2+)</name>
        <dbReference type="ChEBI" id="CHEBI:18420"/>
    </cofactor>
    <text evidence="9">Manganese or magnesium. Binds 1 divalent metal ion per monomer in the absence of substrate. May bind a second metal ion after substrate binding.</text>
</comment>
<comment type="function">
    <text evidence="10">Endonuclease that specifically degrades the RNA of RNA-DNA hybrids.</text>
</comment>
<gene>
    <name evidence="12" type="ORF">L596_002411</name>
</gene>
<dbReference type="GO" id="GO:0043137">
    <property type="term" value="P:DNA replication, removal of RNA primer"/>
    <property type="evidence" value="ECO:0007669"/>
    <property type="project" value="TreeGrafter"/>
</dbReference>
<keyword evidence="13" id="KW-1185">Reference proteome</keyword>
<dbReference type="GO" id="GO:0046872">
    <property type="term" value="F:metal ion binding"/>
    <property type="evidence" value="ECO:0007669"/>
    <property type="project" value="UniProtKB-KW"/>
</dbReference>
<evidence type="ECO:0000256" key="7">
    <source>
        <dbReference type="ARBA" id="ARBA00022801"/>
    </source>
</evidence>
<evidence type="ECO:0000313" key="12">
    <source>
        <dbReference type="EMBL" id="TMS34913.1"/>
    </source>
</evidence>
<comment type="function">
    <text evidence="8">Catalytic subunit of RNase HII, an endonuclease that specifically degrades the RNA of RNA:DNA hybrids. Participates in DNA replication, possibly by mediating the removal of lagging-strand Okazaki fragment RNA primers during DNA replication. Mediates the excision of single ribonucleotides from DNA:RNA duplexes.</text>
</comment>
<dbReference type="Proteomes" id="UP000298663">
    <property type="component" value="Chromosome X"/>
</dbReference>
<dbReference type="PANTHER" id="PTHR10954">
    <property type="entry name" value="RIBONUCLEASE H2 SUBUNIT A"/>
    <property type="match status" value="1"/>
</dbReference>
<dbReference type="Gene3D" id="3.30.420.10">
    <property type="entry name" value="Ribonuclease H-like superfamily/Ribonuclease H"/>
    <property type="match status" value="1"/>
</dbReference>
<name>A0A4V6I7N2_STECR</name>
<protein>
    <recommendedName>
        <fullName evidence="10">Ribonuclease</fullName>
        <ecNumber evidence="10">3.1.26.4</ecNumber>
    </recommendedName>
</protein>
<proteinExistence type="inferred from homology"/>
<keyword evidence="5 9" id="KW-0479">Metal-binding</keyword>